<dbReference type="Proteomes" id="UP000298416">
    <property type="component" value="Unassembled WGS sequence"/>
</dbReference>
<gene>
    <name evidence="2" type="ORF">SASPL_126787</name>
</gene>
<protein>
    <submittedName>
        <fullName evidence="2">Uncharacterized protein</fullName>
    </submittedName>
</protein>
<sequence>MAKYMELLDAGVRMACRFHSHCPQTARMYYHPPAGHEDSGHQHGGGAAATSARDPAAAMGSKVADEPTLFGLVFQIDLHFLNVITFWVALVPVTLLIKYDGVGRIDHGEIDEVDIRDRGIVIPCPGPHATFLMTTSLRSSPVLMTESITVMLLDRAMWMPSVLGLGEHCEALEGDVAARDAVDMEELAVLGGDILDD</sequence>
<name>A0A8X8XHU7_SALSN</name>
<dbReference type="PANTHER" id="PTHR33983">
    <property type="entry name" value="OS07G0185900 PROTEIN"/>
    <property type="match status" value="1"/>
</dbReference>
<dbReference type="AlphaFoldDB" id="A0A8X8XHU7"/>
<keyword evidence="3" id="KW-1185">Reference proteome</keyword>
<evidence type="ECO:0000256" key="1">
    <source>
        <dbReference type="SAM" id="MobiDB-lite"/>
    </source>
</evidence>
<accession>A0A8X8XHU7</accession>
<comment type="caution">
    <text evidence="2">The sequence shown here is derived from an EMBL/GenBank/DDBJ whole genome shotgun (WGS) entry which is preliminary data.</text>
</comment>
<reference evidence="2" key="2">
    <citation type="submission" date="2020-08" db="EMBL/GenBank/DDBJ databases">
        <title>Plant Genome Project.</title>
        <authorList>
            <person name="Zhang R.-G."/>
        </authorList>
    </citation>
    <scope>NUCLEOTIDE SEQUENCE</scope>
    <source>
        <strain evidence="2">Huo1</strain>
        <tissue evidence="2">Leaf</tissue>
    </source>
</reference>
<evidence type="ECO:0000313" key="3">
    <source>
        <dbReference type="Proteomes" id="UP000298416"/>
    </source>
</evidence>
<reference evidence="2" key="1">
    <citation type="submission" date="2018-01" db="EMBL/GenBank/DDBJ databases">
        <authorList>
            <person name="Mao J.F."/>
        </authorList>
    </citation>
    <scope>NUCLEOTIDE SEQUENCE</scope>
    <source>
        <strain evidence="2">Huo1</strain>
        <tissue evidence="2">Leaf</tissue>
    </source>
</reference>
<evidence type="ECO:0000313" key="2">
    <source>
        <dbReference type="EMBL" id="KAG6414070.1"/>
    </source>
</evidence>
<dbReference type="PANTHER" id="PTHR33983:SF1">
    <property type="entry name" value="OS07G0185900 PROTEIN"/>
    <property type="match status" value="1"/>
</dbReference>
<organism evidence="2">
    <name type="scientific">Salvia splendens</name>
    <name type="common">Scarlet sage</name>
    <dbReference type="NCBI Taxonomy" id="180675"/>
    <lineage>
        <taxon>Eukaryota</taxon>
        <taxon>Viridiplantae</taxon>
        <taxon>Streptophyta</taxon>
        <taxon>Embryophyta</taxon>
        <taxon>Tracheophyta</taxon>
        <taxon>Spermatophyta</taxon>
        <taxon>Magnoliopsida</taxon>
        <taxon>eudicotyledons</taxon>
        <taxon>Gunneridae</taxon>
        <taxon>Pentapetalae</taxon>
        <taxon>asterids</taxon>
        <taxon>lamiids</taxon>
        <taxon>Lamiales</taxon>
        <taxon>Lamiaceae</taxon>
        <taxon>Nepetoideae</taxon>
        <taxon>Mentheae</taxon>
        <taxon>Salviinae</taxon>
        <taxon>Salvia</taxon>
        <taxon>Salvia subgen. Calosphace</taxon>
        <taxon>core Calosphace</taxon>
    </lineage>
</organism>
<proteinExistence type="predicted"/>
<feature type="region of interest" description="Disordered" evidence="1">
    <location>
        <begin position="33"/>
        <end position="52"/>
    </location>
</feature>
<dbReference type="EMBL" id="PNBA02000009">
    <property type="protein sequence ID" value="KAG6414070.1"/>
    <property type="molecule type" value="Genomic_DNA"/>
</dbReference>